<dbReference type="CDD" id="cd01949">
    <property type="entry name" value="GGDEF"/>
    <property type="match status" value="1"/>
</dbReference>
<proteinExistence type="predicted"/>
<dbReference type="PANTHER" id="PTHR45138:SF9">
    <property type="entry name" value="DIGUANYLATE CYCLASE DGCM-RELATED"/>
    <property type="match status" value="1"/>
</dbReference>
<accession>A0ABW0SM17</accession>
<dbReference type="RefSeq" id="WP_386754503.1">
    <property type="nucleotide sequence ID" value="NZ_JBHSNM010000002.1"/>
</dbReference>
<dbReference type="InterPro" id="IPR043128">
    <property type="entry name" value="Rev_trsase/Diguanyl_cyclase"/>
</dbReference>
<dbReference type="InterPro" id="IPR011123">
    <property type="entry name" value="Y_Y_Y"/>
</dbReference>
<keyword evidence="7" id="KW-1185">Reference proteome</keyword>
<evidence type="ECO:0000313" key="6">
    <source>
        <dbReference type="EMBL" id="MFC5570153.1"/>
    </source>
</evidence>
<dbReference type="InterPro" id="IPR011110">
    <property type="entry name" value="Reg_prop"/>
</dbReference>
<dbReference type="InterPro" id="IPR013783">
    <property type="entry name" value="Ig-like_fold"/>
</dbReference>
<evidence type="ECO:0000256" key="1">
    <source>
        <dbReference type="ARBA" id="ARBA00012528"/>
    </source>
</evidence>
<dbReference type="InterPro" id="IPR029787">
    <property type="entry name" value="Nucleotide_cyclase"/>
</dbReference>
<dbReference type="Gene3D" id="2.60.40.10">
    <property type="entry name" value="Immunoglobulins"/>
    <property type="match status" value="1"/>
</dbReference>
<evidence type="ECO:0000256" key="4">
    <source>
        <dbReference type="SAM" id="SignalP"/>
    </source>
</evidence>
<dbReference type="Gene3D" id="2.130.10.10">
    <property type="entry name" value="YVTN repeat-like/Quinoprotein amine dehydrogenase"/>
    <property type="match status" value="2"/>
</dbReference>
<dbReference type="Pfam" id="PF00990">
    <property type="entry name" value="GGDEF"/>
    <property type="match status" value="1"/>
</dbReference>
<feature type="transmembrane region" description="Helical" evidence="3">
    <location>
        <begin position="755"/>
        <end position="772"/>
    </location>
</feature>
<feature type="signal peptide" evidence="4">
    <location>
        <begin position="1"/>
        <end position="24"/>
    </location>
</feature>
<keyword evidence="3" id="KW-0812">Transmembrane</keyword>
<feature type="chain" id="PRO_5047264895" description="diguanylate cyclase" evidence="4">
    <location>
        <begin position="25"/>
        <end position="1024"/>
    </location>
</feature>
<dbReference type="InterPro" id="IPR000160">
    <property type="entry name" value="GGDEF_dom"/>
</dbReference>
<dbReference type="Pfam" id="PF07494">
    <property type="entry name" value="Reg_prop"/>
    <property type="match status" value="4"/>
</dbReference>
<comment type="caution">
    <text evidence="6">The sequence shown here is derived from an EMBL/GenBank/DDBJ whole genome shotgun (WGS) entry which is preliminary data.</text>
</comment>
<evidence type="ECO:0000259" key="5">
    <source>
        <dbReference type="PROSITE" id="PS50887"/>
    </source>
</evidence>
<dbReference type="Pfam" id="PF07495">
    <property type="entry name" value="Y_Y_Y"/>
    <property type="match status" value="1"/>
</dbReference>
<evidence type="ECO:0000256" key="3">
    <source>
        <dbReference type="SAM" id="Phobius"/>
    </source>
</evidence>
<keyword evidence="4" id="KW-0732">Signal</keyword>
<comment type="catalytic activity">
    <reaction evidence="2">
        <text>2 GTP = 3',3'-c-di-GMP + 2 diphosphate</text>
        <dbReference type="Rhea" id="RHEA:24898"/>
        <dbReference type="ChEBI" id="CHEBI:33019"/>
        <dbReference type="ChEBI" id="CHEBI:37565"/>
        <dbReference type="ChEBI" id="CHEBI:58805"/>
        <dbReference type="EC" id="2.7.7.65"/>
    </reaction>
</comment>
<dbReference type="SMART" id="SM00267">
    <property type="entry name" value="GGDEF"/>
    <property type="match status" value="1"/>
</dbReference>
<dbReference type="SUPFAM" id="SSF63829">
    <property type="entry name" value="Calcium-dependent phosphotriesterase"/>
    <property type="match status" value="2"/>
</dbReference>
<dbReference type="EC" id="2.7.7.65" evidence="1"/>
<reference evidence="7" key="1">
    <citation type="journal article" date="2019" name="Int. J. Syst. Evol. Microbiol.">
        <title>The Global Catalogue of Microorganisms (GCM) 10K type strain sequencing project: providing services to taxonomists for standard genome sequencing and annotation.</title>
        <authorList>
            <consortium name="The Broad Institute Genomics Platform"/>
            <consortium name="The Broad Institute Genome Sequencing Center for Infectious Disease"/>
            <person name="Wu L."/>
            <person name="Ma J."/>
        </authorList>
    </citation>
    <scope>NUCLEOTIDE SEQUENCE [LARGE SCALE GENOMIC DNA]</scope>
    <source>
        <strain evidence="7">KACC 11407</strain>
    </source>
</reference>
<dbReference type="NCBIfam" id="TIGR00254">
    <property type="entry name" value="GGDEF"/>
    <property type="match status" value="1"/>
</dbReference>
<dbReference type="SUPFAM" id="SSF55073">
    <property type="entry name" value="Nucleotide cyclase"/>
    <property type="match status" value="1"/>
</dbReference>
<dbReference type="Proteomes" id="UP001596036">
    <property type="component" value="Unassembled WGS sequence"/>
</dbReference>
<keyword evidence="3" id="KW-0472">Membrane</keyword>
<dbReference type="InterPro" id="IPR050469">
    <property type="entry name" value="Diguanylate_Cyclase"/>
</dbReference>
<dbReference type="EMBL" id="JBHSNM010000002">
    <property type="protein sequence ID" value="MFC5570153.1"/>
    <property type="molecule type" value="Genomic_DNA"/>
</dbReference>
<dbReference type="InterPro" id="IPR015943">
    <property type="entry name" value="WD40/YVTN_repeat-like_dom_sf"/>
</dbReference>
<dbReference type="Gene3D" id="3.30.70.270">
    <property type="match status" value="1"/>
</dbReference>
<evidence type="ECO:0000256" key="2">
    <source>
        <dbReference type="ARBA" id="ARBA00034247"/>
    </source>
</evidence>
<organism evidence="6 7">
    <name type="scientific">Lysobacter yangpyeongensis</name>
    <dbReference type="NCBI Taxonomy" id="346182"/>
    <lineage>
        <taxon>Bacteria</taxon>
        <taxon>Pseudomonadati</taxon>
        <taxon>Pseudomonadota</taxon>
        <taxon>Gammaproteobacteria</taxon>
        <taxon>Lysobacterales</taxon>
        <taxon>Lysobacteraceae</taxon>
        <taxon>Lysobacter</taxon>
    </lineage>
</organism>
<sequence length="1024" mass="113948">MSALRLTQCFVLVALLLRATCVLALDPHKAFRHYVIDRWTTQSGLPQTSALAITQDRDGYLWVGTQGGLARFDGMRFTAYTPEDTPGLPGIWIRALLTDRAGRLWVGTYKGLALRERDGFTPIPTADPAMPTLDVYALAQAPDGRLLAATSEGVFRIDPQRRRLVAMEGSPRPASSLLVRRDGVWVGTLGAVVRMADGRRARLPLPAAAQNTVVSQLADAQGKVWAGTAQGFFSLQADGWKRFDALPVLARAPVLSMRADSDGNLWIGTNPGLARLRDAKLVEFVPETHPRSVPQVVSIYEDRERNLWLGTQPDGLARVWNGWTRRYSTSDGLHNAVVWSLARGPDGRLWVGTNDGLTLFENGRFRLVVPGSDLPHPHAYNLLAERDRVWIGTRRGLVVLDHGRLVAPPEFAPMATAQINGIVRDGAGALWITTTEGLFRWQDGHLQRYAQEQGLRDPRVRVIAFLRDGRRLIGTQSGLFELRDGHARQIGLDAGLVPELDVTSILELHDGRIVIGTLDQHISVFAGGRWHRYGAPDGIPANSAYYMTEDPQHTLWIAGIRGVSRVPTAALPTGAGEPRLPLPGEIVLSERSAPHAGQPGLCCNGAGMSKGLRDPDGVLWLPSRDGVVALDTHAIVKNPLPPPVVVERVRTQQDWHVPRPGETLALPAAARDLGFEFTVLSFQDPHSNQLRYRLLGYDEYWQRVQDSSQRSVNYTNLPPGRYAFEVMGANNAGVWSRKPAILRFTIAPKFHETRLFQMLAVALLAVLLYAIYRRQQWLHVRQRDRLEHEVHDRTQQLHSANARLEGASLSDPLTGLHNRRYLANQLPADLSYYDREQQRLGDYERALVLAMIDLDSFKQVNLRHGRRNGDRVLQQVAHLLRSIVREGDYLVRWSGEQFLLVCRPMAAGEANRIGERLRAAIAGFPFDIGDAEPVRLTCSIGLAEYPLHRDSRQLLGWEQIAELADCALYRARRRGRDSWVALLPTERTDLATLIDEARRDLDAMLAAGRLQLLLSAAHAPEPLS</sequence>
<evidence type="ECO:0000313" key="7">
    <source>
        <dbReference type="Proteomes" id="UP001596036"/>
    </source>
</evidence>
<feature type="domain" description="GGDEF" evidence="5">
    <location>
        <begin position="845"/>
        <end position="984"/>
    </location>
</feature>
<dbReference type="PROSITE" id="PS50887">
    <property type="entry name" value="GGDEF"/>
    <property type="match status" value="1"/>
</dbReference>
<dbReference type="PANTHER" id="PTHR45138">
    <property type="entry name" value="REGULATORY COMPONENTS OF SENSORY TRANSDUCTION SYSTEM"/>
    <property type="match status" value="1"/>
</dbReference>
<protein>
    <recommendedName>
        <fullName evidence="1">diguanylate cyclase</fullName>
        <ecNumber evidence="1">2.7.7.65</ecNumber>
    </recommendedName>
</protein>
<keyword evidence="3" id="KW-1133">Transmembrane helix</keyword>
<gene>
    <name evidence="6" type="ORF">ACFPN1_08790</name>
</gene>
<name>A0ABW0SM17_9GAMM</name>